<feature type="region of interest" description="Disordered" evidence="1">
    <location>
        <begin position="1"/>
        <end position="20"/>
    </location>
</feature>
<comment type="caution">
    <text evidence="3">The sequence shown here is derived from an EMBL/GenBank/DDBJ whole genome shotgun (WGS) entry which is preliminary data.</text>
</comment>
<evidence type="ECO:0000256" key="1">
    <source>
        <dbReference type="SAM" id="MobiDB-lite"/>
    </source>
</evidence>
<gene>
    <name evidence="3" type="ORF">DVJ77_07130</name>
</gene>
<feature type="transmembrane region" description="Helical" evidence="2">
    <location>
        <begin position="32"/>
        <end position="49"/>
    </location>
</feature>
<name>A0A369UPD2_9GAMM</name>
<keyword evidence="2" id="KW-0472">Membrane</keyword>
<keyword evidence="4" id="KW-1185">Reference proteome</keyword>
<dbReference type="AlphaFoldDB" id="A0A369UPD2"/>
<feature type="transmembrane region" description="Helical" evidence="2">
    <location>
        <begin position="98"/>
        <end position="122"/>
    </location>
</feature>
<feature type="transmembrane region" description="Helical" evidence="2">
    <location>
        <begin position="55"/>
        <end position="72"/>
    </location>
</feature>
<accession>A0A369UPD2</accession>
<dbReference type="Proteomes" id="UP000253782">
    <property type="component" value="Unassembled WGS sequence"/>
</dbReference>
<evidence type="ECO:0000313" key="3">
    <source>
        <dbReference type="EMBL" id="RDD82193.1"/>
    </source>
</evidence>
<protein>
    <submittedName>
        <fullName evidence="3">Uncharacterized protein</fullName>
    </submittedName>
</protein>
<keyword evidence="2" id="KW-0812">Transmembrane</keyword>
<reference evidence="3 4" key="1">
    <citation type="submission" date="2018-07" db="EMBL/GenBank/DDBJ databases">
        <title>Dyella tabacisoli L4-6T, whole genome shotgun sequence.</title>
        <authorList>
            <person name="Zhou X.-K."/>
            <person name="Li W.-J."/>
            <person name="Duan Y.-Q."/>
        </authorList>
    </citation>
    <scope>NUCLEOTIDE SEQUENCE [LARGE SCALE GENOMIC DNA]</scope>
    <source>
        <strain evidence="3 4">L4-6</strain>
    </source>
</reference>
<dbReference type="RefSeq" id="WP_114844813.1">
    <property type="nucleotide sequence ID" value="NZ_JBHSPE010000008.1"/>
</dbReference>
<sequence length="145" mass="16660">MANHSGRRDHANDLQKREEDVRQQSERHWADFLNATLGVIGFPLGLACLSTKTPSINGALCFVFVLSIWVNNRRLMPKHFREASKNTSWRGFWNNVKFWLRTAPAVMGYVYLLLVALSHPIYVSCTTKYQCPVIADWIKYYVGAP</sequence>
<organism evidence="3 4">
    <name type="scientific">Dyella tabacisoli</name>
    <dbReference type="NCBI Taxonomy" id="2282381"/>
    <lineage>
        <taxon>Bacteria</taxon>
        <taxon>Pseudomonadati</taxon>
        <taxon>Pseudomonadota</taxon>
        <taxon>Gammaproteobacteria</taxon>
        <taxon>Lysobacterales</taxon>
        <taxon>Rhodanobacteraceae</taxon>
        <taxon>Dyella</taxon>
    </lineage>
</organism>
<proteinExistence type="predicted"/>
<keyword evidence="2" id="KW-1133">Transmembrane helix</keyword>
<dbReference type="OrthoDB" id="6195128at2"/>
<dbReference type="EMBL" id="QQAH01000006">
    <property type="protein sequence ID" value="RDD82193.1"/>
    <property type="molecule type" value="Genomic_DNA"/>
</dbReference>
<evidence type="ECO:0000313" key="4">
    <source>
        <dbReference type="Proteomes" id="UP000253782"/>
    </source>
</evidence>
<evidence type="ECO:0000256" key="2">
    <source>
        <dbReference type="SAM" id="Phobius"/>
    </source>
</evidence>